<evidence type="ECO:0000313" key="3">
    <source>
        <dbReference type="Proteomes" id="UP001396898"/>
    </source>
</evidence>
<feature type="transmembrane region" description="Helical" evidence="1">
    <location>
        <begin position="100"/>
        <end position="119"/>
    </location>
</feature>
<accession>A0ABR1SHB9</accession>
<feature type="transmembrane region" description="Helical" evidence="1">
    <location>
        <begin position="411"/>
        <end position="430"/>
    </location>
</feature>
<proteinExistence type="predicted"/>
<evidence type="ECO:0000313" key="2">
    <source>
        <dbReference type="EMBL" id="KAK8033713.1"/>
    </source>
</evidence>
<feature type="transmembrane region" description="Helical" evidence="1">
    <location>
        <begin position="365"/>
        <end position="390"/>
    </location>
</feature>
<keyword evidence="3" id="KW-1185">Reference proteome</keyword>
<reference evidence="2 3" key="1">
    <citation type="submission" date="2023-01" db="EMBL/GenBank/DDBJ databases">
        <title>Analysis of 21 Apiospora genomes using comparative genomics revels a genus with tremendous synthesis potential of carbohydrate active enzymes and secondary metabolites.</title>
        <authorList>
            <person name="Sorensen T."/>
        </authorList>
    </citation>
    <scope>NUCLEOTIDE SEQUENCE [LARGE SCALE GENOMIC DNA]</scope>
    <source>
        <strain evidence="2 3">CBS 20057</strain>
    </source>
</reference>
<keyword evidence="1" id="KW-0812">Transmembrane</keyword>
<organism evidence="2 3">
    <name type="scientific">Apiospora marii</name>
    <dbReference type="NCBI Taxonomy" id="335849"/>
    <lineage>
        <taxon>Eukaryota</taxon>
        <taxon>Fungi</taxon>
        <taxon>Dikarya</taxon>
        <taxon>Ascomycota</taxon>
        <taxon>Pezizomycotina</taxon>
        <taxon>Sordariomycetes</taxon>
        <taxon>Xylariomycetidae</taxon>
        <taxon>Amphisphaeriales</taxon>
        <taxon>Apiosporaceae</taxon>
        <taxon>Apiospora</taxon>
    </lineage>
</organism>
<gene>
    <name evidence="2" type="ORF">PG991_003111</name>
</gene>
<dbReference type="Proteomes" id="UP001396898">
    <property type="component" value="Unassembled WGS sequence"/>
</dbReference>
<feature type="transmembrane region" description="Helical" evidence="1">
    <location>
        <begin position="221"/>
        <end position="245"/>
    </location>
</feature>
<keyword evidence="1" id="KW-1133">Transmembrane helix</keyword>
<feature type="transmembrane region" description="Helical" evidence="1">
    <location>
        <begin position="181"/>
        <end position="201"/>
    </location>
</feature>
<evidence type="ECO:0000256" key="1">
    <source>
        <dbReference type="SAM" id="Phobius"/>
    </source>
</evidence>
<name>A0ABR1SHB9_9PEZI</name>
<comment type="caution">
    <text evidence="2">The sequence shown here is derived from an EMBL/GenBank/DDBJ whole genome shotgun (WGS) entry which is preliminary data.</text>
</comment>
<feature type="transmembrane region" description="Helical" evidence="1">
    <location>
        <begin position="450"/>
        <end position="469"/>
    </location>
</feature>
<keyword evidence="1" id="KW-0472">Membrane</keyword>
<feature type="transmembrane region" description="Helical" evidence="1">
    <location>
        <begin position="12"/>
        <end position="36"/>
    </location>
</feature>
<sequence>MRGYIAKLRWAKYVRITLMFSLIVILLVATVPTIFFNWGEAANNRRTNVHITSASANSTAMCFLDVNYGVRLYKQILAGARDQDLSGTGQYESLHDTHQLQITIFSMVLVVFGFTTRLVKLFGPLEMSFNMYIREPLSKLGRTCLRHIAARQPTCATELWEVVVLQPALAVFLMLRLAADLAGSMLAEVYWLFCVVIWGTFNLDSTRRSIMKPIVEDENQWTFGQILPVLLLVGPLLSISTGIAYKYHEPQASNPNEEPEALCLDNPANIHKKTEQNLEEADARSFRDIEATRRQIGDPVPNVHISPAQQRLELWLDHGSSMRSSWMPLYIIIPCYVVLALTSALFAFVFLATDKMQGTASLSEVLITIFGLIFICAVDLPTACTATVLLGLRLNSWMTLDHRKAFLRRSAFFVICVIIYVLLCVPLGVLTQDAGVGLPPFLLRPYVFSFFKLGVLYSSYVVWCIIWFIRTSVSRELQTKHLDV</sequence>
<feature type="transmembrane region" description="Helical" evidence="1">
    <location>
        <begin position="329"/>
        <end position="353"/>
    </location>
</feature>
<dbReference type="EMBL" id="JAQQWI010000006">
    <property type="protein sequence ID" value="KAK8033713.1"/>
    <property type="molecule type" value="Genomic_DNA"/>
</dbReference>
<protein>
    <submittedName>
        <fullName evidence="2">Uncharacterized protein</fullName>
    </submittedName>
</protein>